<dbReference type="EMBL" id="JAGPNK010000024">
    <property type="protein sequence ID" value="KAH7304315.1"/>
    <property type="molecule type" value="Genomic_DNA"/>
</dbReference>
<evidence type="ECO:0000256" key="3">
    <source>
        <dbReference type="ARBA" id="ARBA00022989"/>
    </source>
</evidence>
<organism evidence="9 10">
    <name type="scientific">Stachybotrys elegans</name>
    <dbReference type="NCBI Taxonomy" id="80388"/>
    <lineage>
        <taxon>Eukaryota</taxon>
        <taxon>Fungi</taxon>
        <taxon>Dikarya</taxon>
        <taxon>Ascomycota</taxon>
        <taxon>Pezizomycotina</taxon>
        <taxon>Sordariomycetes</taxon>
        <taxon>Hypocreomycetidae</taxon>
        <taxon>Hypocreales</taxon>
        <taxon>Stachybotryaceae</taxon>
        <taxon>Stachybotrys</taxon>
    </lineage>
</organism>
<evidence type="ECO:0000259" key="8">
    <source>
        <dbReference type="Pfam" id="PF20684"/>
    </source>
</evidence>
<gene>
    <name evidence="9" type="ORF">B0I35DRAFT_516913</name>
</gene>
<evidence type="ECO:0000256" key="5">
    <source>
        <dbReference type="ARBA" id="ARBA00038359"/>
    </source>
</evidence>
<proteinExistence type="inferred from homology"/>
<evidence type="ECO:0000256" key="1">
    <source>
        <dbReference type="ARBA" id="ARBA00004141"/>
    </source>
</evidence>
<comment type="similarity">
    <text evidence="5">Belongs to the SAT4 family.</text>
</comment>
<accession>A0A8K0SEV1</accession>
<feature type="domain" description="Rhodopsin" evidence="8">
    <location>
        <begin position="59"/>
        <end position="318"/>
    </location>
</feature>
<dbReference type="GO" id="GO:0016020">
    <property type="term" value="C:membrane"/>
    <property type="evidence" value="ECO:0007669"/>
    <property type="project" value="UniProtKB-SubCell"/>
</dbReference>
<feature type="transmembrane region" description="Helical" evidence="7">
    <location>
        <begin position="41"/>
        <end position="63"/>
    </location>
</feature>
<keyword evidence="10" id="KW-1185">Reference proteome</keyword>
<evidence type="ECO:0000256" key="2">
    <source>
        <dbReference type="ARBA" id="ARBA00022692"/>
    </source>
</evidence>
<dbReference type="InterPro" id="IPR049326">
    <property type="entry name" value="Rhodopsin_dom_fungi"/>
</dbReference>
<comment type="subcellular location">
    <subcellularLocation>
        <location evidence="1">Membrane</location>
        <topology evidence="1">Multi-pass membrane protein</topology>
    </subcellularLocation>
</comment>
<keyword evidence="2 7" id="KW-0812">Transmembrane</keyword>
<feature type="transmembrane region" description="Helical" evidence="7">
    <location>
        <begin position="75"/>
        <end position="96"/>
    </location>
</feature>
<feature type="compositionally biased region" description="Low complexity" evidence="6">
    <location>
        <begin position="379"/>
        <end position="391"/>
    </location>
</feature>
<evidence type="ECO:0000313" key="9">
    <source>
        <dbReference type="EMBL" id="KAH7304315.1"/>
    </source>
</evidence>
<dbReference type="InterPro" id="IPR052337">
    <property type="entry name" value="SAT4-like"/>
</dbReference>
<feature type="transmembrane region" description="Helical" evidence="7">
    <location>
        <begin position="295"/>
        <end position="314"/>
    </location>
</feature>
<comment type="caution">
    <text evidence="9">The sequence shown here is derived from an EMBL/GenBank/DDBJ whole genome shotgun (WGS) entry which is preliminary data.</text>
</comment>
<feature type="region of interest" description="Disordered" evidence="6">
    <location>
        <begin position="342"/>
        <end position="413"/>
    </location>
</feature>
<feature type="transmembrane region" description="Helical" evidence="7">
    <location>
        <begin position="169"/>
        <end position="192"/>
    </location>
</feature>
<evidence type="ECO:0000256" key="6">
    <source>
        <dbReference type="SAM" id="MobiDB-lite"/>
    </source>
</evidence>
<feature type="compositionally biased region" description="Low complexity" evidence="6">
    <location>
        <begin position="342"/>
        <end position="354"/>
    </location>
</feature>
<sequence length="413" mass="45705">MDPAVWSSLSPAEQEAALNGPAAEPPLGESQLDYPPNETTMAIAVTVVCLVLATLSAIVRIYSKVFSTKQFRIEDGLGLVAFGTFTGSIWAVFYLADLNMWFIHQWDLRLGVFIDGLYVSRLPHDAAVADAFIAPHPHPDFYAFTMLFAKTAIILDWLRIFVPPGTRNLFFWASWTVLIVNAIFYILGIFFLTMSCRPMDSQWRPLEVTGDCVDQEVRRQFEFSSAAINLALDLIIFALPQHTIWKLNMVPKMRIACSLAFSVGLIGCACAAGRLHSGQQLLGSTDRVYDSSAPILWVLAEMTCAFIVFAAPAVPKFFRQTASLTQLAHSLRSWSRIIGIRSRGSSRSNQSGSRSDPESGNYRRITAQPSLPVLPMPMPTLSSPSSLKTVPAEPRFEREGGKRTIATLNYQSS</sequence>
<evidence type="ECO:0000313" key="10">
    <source>
        <dbReference type="Proteomes" id="UP000813444"/>
    </source>
</evidence>
<keyword evidence="3 7" id="KW-1133">Transmembrane helix</keyword>
<evidence type="ECO:0000256" key="4">
    <source>
        <dbReference type="ARBA" id="ARBA00023136"/>
    </source>
</evidence>
<name>A0A8K0SEV1_9HYPO</name>
<feature type="transmembrane region" description="Helical" evidence="7">
    <location>
        <begin position="255"/>
        <end position="275"/>
    </location>
</feature>
<dbReference type="PANTHER" id="PTHR33048">
    <property type="entry name" value="PTH11-LIKE INTEGRAL MEMBRANE PROTEIN (AFU_ORTHOLOGUE AFUA_5G11245)"/>
    <property type="match status" value="1"/>
</dbReference>
<dbReference type="Proteomes" id="UP000813444">
    <property type="component" value="Unassembled WGS sequence"/>
</dbReference>
<dbReference type="PANTHER" id="PTHR33048:SF47">
    <property type="entry name" value="INTEGRAL MEMBRANE PROTEIN-RELATED"/>
    <property type="match status" value="1"/>
</dbReference>
<dbReference type="Pfam" id="PF20684">
    <property type="entry name" value="Fung_rhodopsin"/>
    <property type="match status" value="1"/>
</dbReference>
<dbReference type="OrthoDB" id="444631at2759"/>
<dbReference type="AlphaFoldDB" id="A0A8K0SEV1"/>
<evidence type="ECO:0000256" key="7">
    <source>
        <dbReference type="SAM" id="Phobius"/>
    </source>
</evidence>
<keyword evidence="4 7" id="KW-0472">Membrane</keyword>
<protein>
    <recommendedName>
        <fullName evidence="8">Rhodopsin domain-containing protein</fullName>
    </recommendedName>
</protein>
<reference evidence="9" key="1">
    <citation type="journal article" date="2021" name="Nat. Commun.">
        <title>Genetic determinants of endophytism in the Arabidopsis root mycobiome.</title>
        <authorList>
            <person name="Mesny F."/>
            <person name="Miyauchi S."/>
            <person name="Thiergart T."/>
            <person name="Pickel B."/>
            <person name="Atanasova L."/>
            <person name="Karlsson M."/>
            <person name="Huettel B."/>
            <person name="Barry K.W."/>
            <person name="Haridas S."/>
            <person name="Chen C."/>
            <person name="Bauer D."/>
            <person name="Andreopoulos W."/>
            <person name="Pangilinan J."/>
            <person name="LaButti K."/>
            <person name="Riley R."/>
            <person name="Lipzen A."/>
            <person name="Clum A."/>
            <person name="Drula E."/>
            <person name="Henrissat B."/>
            <person name="Kohler A."/>
            <person name="Grigoriev I.V."/>
            <person name="Martin F.M."/>
            <person name="Hacquard S."/>
        </authorList>
    </citation>
    <scope>NUCLEOTIDE SEQUENCE</scope>
    <source>
        <strain evidence="9">MPI-CAGE-CH-0235</strain>
    </source>
</reference>